<feature type="domain" description="Stage IV sporulation protein A ATPase" evidence="2">
    <location>
        <begin position="9"/>
        <end position="243"/>
    </location>
</feature>
<dbReference type="InterPro" id="IPR046841">
    <property type="entry name" value="SpoIVA_middle"/>
</dbReference>
<feature type="domain" description="Sporulation stage IV protein A C-terminal" evidence="4">
    <location>
        <begin position="422"/>
        <end position="496"/>
    </location>
</feature>
<dbReference type="EC" id="3.6.1.-" evidence="1"/>
<sequence>MDNNQNPKEFHLYSDIRERTGGEIYIGVVGPVRTGKSTFIKRFMDLMVLPNMEDIHERERATDELPQSAAGKTIMTTEPKFVPKEAVEIKVAGEISVKIRLIDCVGYMVDGAVGHLEGETERMVRTPWFSGEIPFTKAAELGTHKVIHDHSTIGIVVTCDGSFGEIPVENYEKPEERTVEELKHLGKPFVILLNTTRPYSEQVRNRAEDMYHKYQIPVIPVNCEQLKKEDVNMILEQVLLEFPLVEVEYRMPRWVEMLPLSHPVKQQVVEAARSMMEQFRVLRDVGTVHACVEETCISKVKLDQVALSKGCARYSVEMEESCYYQMLSEMTGMELKDEYDLMEQLRDLSQMQKKYGTVMKAMDMVRQKGYGMVLPEKEEIHMEDPVLIHQSGKFGVKLKAESPSVHMIRANIETEIAPIVGSEEQARDLIQYIQDGKRQEEGIWQINIFGKTIEELVEDGIRSKLYQIGEESQVKLQETMQKIVNDSNGGLVCIII</sequence>
<dbReference type="InterPro" id="IPR014201">
    <property type="entry name" value="Spore_IV_A"/>
</dbReference>
<proteinExistence type="predicted"/>
<keyword evidence="1" id="KW-0547">Nucleotide-binding</keyword>
<evidence type="ECO:0000259" key="2">
    <source>
        <dbReference type="Pfam" id="PF09547"/>
    </source>
</evidence>
<dbReference type="Pfam" id="PF09547">
    <property type="entry name" value="SpoIVA_ATPase"/>
    <property type="match status" value="1"/>
</dbReference>
<gene>
    <name evidence="5" type="primary">spoIVA</name>
    <name evidence="5" type="ORF">WMO62_02945</name>
</gene>
<evidence type="ECO:0000313" key="5">
    <source>
        <dbReference type="EMBL" id="MEQ2577799.1"/>
    </source>
</evidence>
<feature type="domain" description="Stage IV sporulation protein A middle" evidence="3">
    <location>
        <begin position="246"/>
        <end position="421"/>
    </location>
</feature>
<dbReference type="RefSeq" id="WP_118627289.1">
    <property type="nucleotide sequence ID" value="NZ_JBBMFC010000004.1"/>
</dbReference>
<dbReference type="InterPro" id="IPR046840">
    <property type="entry name" value="SpoIVA_C"/>
</dbReference>
<dbReference type="Proteomes" id="UP001470288">
    <property type="component" value="Unassembled WGS sequence"/>
</dbReference>
<comment type="function">
    <text evidence="1">ATPase. Has a role at an early stage in the morphogenesis of the spore coat.</text>
</comment>
<keyword evidence="1" id="KW-0067">ATP-binding</keyword>
<evidence type="ECO:0000313" key="6">
    <source>
        <dbReference type="Proteomes" id="UP001470288"/>
    </source>
</evidence>
<evidence type="ECO:0000259" key="3">
    <source>
        <dbReference type="Pfam" id="PF20438"/>
    </source>
</evidence>
<keyword evidence="1" id="KW-0378">Hydrolase</keyword>
<dbReference type="NCBIfam" id="TIGR02836">
    <property type="entry name" value="spore_IV_A"/>
    <property type="match status" value="1"/>
</dbReference>
<dbReference type="Gene3D" id="3.40.50.300">
    <property type="entry name" value="P-loop containing nucleotide triphosphate hydrolases"/>
    <property type="match status" value="1"/>
</dbReference>
<dbReference type="Pfam" id="PF20439">
    <property type="entry name" value="SpoIVA_C"/>
    <property type="match status" value="1"/>
</dbReference>
<keyword evidence="6" id="KW-1185">Reference proteome</keyword>
<organism evidence="5 6">
    <name type="scientific">Hominiventricola aquisgranensis</name>
    <dbReference type="NCBI Taxonomy" id="3133164"/>
    <lineage>
        <taxon>Bacteria</taxon>
        <taxon>Bacillati</taxon>
        <taxon>Bacillota</taxon>
        <taxon>Clostridia</taxon>
        <taxon>Lachnospirales</taxon>
        <taxon>Lachnospiraceae</taxon>
        <taxon>Hominiventricola</taxon>
    </lineage>
</organism>
<comment type="caution">
    <text evidence="5">The sequence shown here is derived from an EMBL/GenBank/DDBJ whole genome shotgun (WGS) entry which is preliminary data.</text>
</comment>
<accession>A0ABV1HZJ3</accession>
<dbReference type="SUPFAM" id="SSF52540">
    <property type="entry name" value="P-loop containing nucleoside triphosphate hydrolases"/>
    <property type="match status" value="1"/>
</dbReference>
<dbReference type="InterPro" id="IPR046842">
    <property type="entry name" value="SpoIVA_ATPase"/>
</dbReference>
<dbReference type="CDD" id="cd00882">
    <property type="entry name" value="Ras_like_GTPase"/>
    <property type="match status" value="1"/>
</dbReference>
<dbReference type="Pfam" id="PF20438">
    <property type="entry name" value="SpoIVA_middle"/>
    <property type="match status" value="1"/>
</dbReference>
<dbReference type="InterPro" id="IPR027417">
    <property type="entry name" value="P-loop_NTPase"/>
</dbReference>
<reference evidence="5 6" key="1">
    <citation type="submission" date="2024-03" db="EMBL/GenBank/DDBJ databases">
        <title>Human intestinal bacterial collection.</title>
        <authorList>
            <person name="Pauvert C."/>
            <person name="Hitch T.C.A."/>
            <person name="Clavel T."/>
        </authorList>
    </citation>
    <scope>NUCLEOTIDE SEQUENCE [LARGE SCALE GENOMIC DNA]</scope>
    <source>
        <strain evidence="5 6">CLA-AA-H78B</strain>
    </source>
</reference>
<evidence type="ECO:0000259" key="4">
    <source>
        <dbReference type="Pfam" id="PF20439"/>
    </source>
</evidence>
<keyword evidence="1" id="KW-0963">Cytoplasm</keyword>
<comment type="subcellular location">
    <subcellularLocation>
        <location evidence="1">Cytoplasm</location>
    </subcellularLocation>
</comment>
<comment type="catalytic activity">
    <reaction evidence="1">
        <text>ATP + H2O = ADP + phosphate + H(+)</text>
        <dbReference type="Rhea" id="RHEA:13065"/>
        <dbReference type="ChEBI" id="CHEBI:15377"/>
        <dbReference type="ChEBI" id="CHEBI:15378"/>
        <dbReference type="ChEBI" id="CHEBI:30616"/>
        <dbReference type="ChEBI" id="CHEBI:43474"/>
        <dbReference type="ChEBI" id="CHEBI:456216"/>
    </reaction>
</comment>
<keyword evidence="1" id="KW-0749">Sporulation</keyword>
<dbReference type="PIRSF" id="PIRSF007466">
    <property type="entry name" value="SpoIVA"/>
    <property type="match status" value="1"/>
</dbReference>
<protein>
    <recommendedName>
        <fullName evidence="1">Stage IV sporulation protein A</fullName>
        <ecNumber evidence="1">3.6.1.-</ecNumber>
    </recommendedName>
    <alternativeName>
        <fullName evidence="1">Coat morphogenetic protein SpoIVA</fullName>
    </alternativeName>
</protein>
<name>A0ABV1HZJ3_9FIRM</name>
<dbReference type="EMBL" id="JBBMFC010000004">
    <property type="protein sequence ID" value="MEQ2577799.1"/>
    <property type="molecule type" value="Genomic_DNA"/>
</dbReference>
<evidence type="ECO:0000256" key="1">
    <source>
        <dbReference type="PIRNR" id="PIRNR007466"/>
    </source>
</evidence>